<evidence type="ECO:0000313" key="21">
    <source>
        <dbReference type="Proteomes" id="UP001516023"/>
    </source>
</evidence>
<evidence type="ECO:0000256" key="1">
    <source>
        <dbReference type="ARBA" id="ARBA00004123"/>
    </source>
</evidence>
<evidence type="ECO:0000259" key="18">
    <source>
        <dbReference type="PROSITE" id="PS51194"/>
    </source>
</evidence>
<dbReference type="PANTHER" id="PTHR13710:SF153">
    <property type="entry name" value="RECQ-LIKE DNA HELICASE BLM"/>
    <property type="match status" value="1"/>
</dbReference>
<dbReference type="Pfam" id="PF09382">
    <property type="entry name" value="RQC"/>
    <property type="match status" value="1"/>
</dbReference>
<evidence type="ECO:0000256" key="7">
    <source>
        <dbReference type="ARBA" id="ARBA00022806"/>
    </source>
</evidence>
<evidence type="ECO:0000256" key="16">
    <source>
        <dbReference type="SAM" id="MobiDB-lite"/>
    </source>
</evidence>
<feature type="compositionally biased region" description="Basic and acidic residues" evidence="16">
    <location>
        <begin position="1047"/>
        <end position="1060"/>
    </location>
</feature>
<dbReference type="GO" id="GO:0043138">
    <property type="term" value="F:3'-5' DNA helicase activity"/>
    <property type="evidence" value="ECO:0007669"/>
    <property type="project" value="UniProtKB-EC"/>
</dbReference>
<dbReference type="InterPro" id="IPR002464">
    <property type="entry name" value="DNA/RNA_helicase_DEAH_CS"/>
</dbReference>
<dbReference type="InterPro" id="IPR010666">
    <property type="entry name" value="Znf_GRF"/>
</dbReference>
<dbReference type="FunFam" id="3.40.50.300:FF:001975">
    <property type="entry name" value="ATP-dependent DNA helicase"/>
    <property type="match status" value="1"/>
</dbReference>
<feature type="compositionally biased region" description="Polar residues" evidence="16">
    <location>
        <begin position="27"/>
        <end position="43"/>
    </location>
</feature>
<dbReference type="InterPro" id="IPR027417">
    <property type="entry name" value="P-loop_NTPase"/>
</dbReference>
<keyword evidence="5 15" id="KW-0863">Zinc-finger</keyword>
<dbReference type="Proteomes" id="UP001516023">
    <property type="component" value="Unassembled WGS sequence"/>
</dbReference>
<keyword evidence="11" id="KW-0413">Isomerase</keyword>
<evidence type="ECO:0000256" key="6">
    <source>
        <dbReference type="ARBA" id="ARBA00022801"/>
    </source>
</evidence>
<comment type="subcellular location">
    <subcellularLocation>
        <location evidence="1">Nucleus</location>
    </subcellularLocation>
</comment>
<comment type="similarity">
    <text evidence="2">Belongs to the helicase family. RecQ subfamily.</text>
</comment>
<dbReference type="AlphaFoldDB" id="A0ABD3PL18"/>
<evidence type="ECO:0000313" key="20">
    <source>
        <dbReference type="EMBL" id="KAL3788742.1"/>
    </source>
</evidence>
<evidence type="ECO:0000256" key="15">
    <source>
        <dbReference type="PROSITE-ProRule" id="PRU01343"/>
    </source>
</evidence>
<dbReference type="SMART" id="SM00490">
    <property type="entry name" value="HELICc"/>
    <property type="match status" value="1"/>
</dbReference>
<evidence type="ECO:0000259" key="17">
    <source>
        <dbReference type="PROSITE" id="PS51192"/>
    </source>
</evidence>
<accession>A0ABD3PL18</accession>
<dbReference type="PROSITE" id="PS51192">
    <property type="entry name" value="HELICASE_ATP_BIND_1"/>
    <property type="match status" value="1"/>
</dbReference>
<feature type="compositionally biased region" description="Acidic residues" evidence="16">
    <location>
        <begin position="1182"/>
        <end position="1192"/>
    </location>
</feature>
<evidence type="ECO:0000256" key="10">
    <source>
        <dbReference type="ARBA" id="ARBA00023125"/>
    </source>
</evidence>
<dbReference type="Gene3D" id="1.10.10.10">
    <property type="entry name" value="Winged helix-like DNA-binding domain superfamily/Winged helix DNA-binding domain"/>
    <property type="match status" value="1"/>
</dbReference>
<dbReference type="GO" id="GO:0005634">
    <property type="term" value="C:nucleus"/>
    <property type="evidence" value="ECO:0007669"/>
    <property type="project" value="UniProtKB-SubCell"/>
</dbReference>
<evidence type="ECO:0000256" key="14">
    <source>
        <dbReference type="ARBA" id="ARBA00034808"/>
    </source>
</evidence>
<evidence type="ECO:0000259" key="19">
    <source>
        <dbReference type="PROSITE" id="PS51999"/>
    </source>
</evidence>
<dbReference type="InterPro" id="IPR018982">
    <property type="entry name" value="RQC_domain"/>
</dbReference>
<feature type="domain" description="Helicase C-terminal" evidence="18">
    <location>
        <begin position="675"/>
        <end position="831"/>
    </location>
</feature>
<dbReference type="PROSITE" id="PS51999">
    <property type="entry name" value="ZF_GRF"/>
    <property type="match status" value="1"/>
</dbReference>
<dbReference type="InterPro" id="IPR004589">
    <property type="entry name" value="DNA_helicase_ATP-dep_RecQ"/>
</dbReference>
<evidence type="ECO:0000256" key="2">
    <source>
        <dbReference type="ARBA" id="ARBA00005446"/>
    </source>
</evidence>
<reference evidence="20 21" key="1">
    <citation type="journal article" date="2020" name="G3 (Bethesda)">
        <title>Improved Reference Genome for Cyclotella cryptica CCMP332, a Model for Cell Wall Morphogenesis, Salinity Adaptation, and Lipid Production in Diatoms (Bacillariophyta).</title>
        <authorList>
            <person name="Roberts W.R."/>
            <person name="Downey K.M."/>
            <person name="Ruck E.C."/>
            <person name="Traller J.C."/>
            <person name="Alverson A.J."/>
        </authorList>
    </citation>
    <scope>NUCLEOTIDE SEQUENCE [LARGE SCALE GENOMIC DNA]</scope>
    <source>
        <strain evidence="20 21">CCMP332</strain>
    </source>
</reference>
<feature type="region of interest" description="Disordered" evidence="16">
    <location>
        <begin position="1179"/>
        <end position="1229"/>
    </location>
</feature>
<dbReference type="GO" id="GO:0016787">
    <property type="term" value="F:hydrolase activity"/>
    <property type="evidence" value="ECO:0007669"/>
    <property type="project" value="UniProtKB-KW"/>
</dbReference>
<dbReference type="CDD" id="cd18794">
    <property type="entry name" value="SF2_C_RecQ"/>
    <property type="match status" value="1"/>
</dbReference>
<keyword evidence="9" id="KW-0067">ATP-binding</keyword>
<keyword evidence="21" id="KW-1185">Reference proteome</keyword>
<feature type="domain" description="Helicase ATP-binding" evidence="17">
    <location>
        <begin position="475"/>
        <end position="653"/>
    </location>
</feature>
<sequence>MQNNRAQHAQWLSGGAITGNDQHDGEASSSSRRASHLTANFSYSIRPDGSSEFGFRWRKSRSLGGADGCEKPRYGFADVKQNGGSAILNLSSLSTALAESRSRFQRCDALPMEPPSSPVRSKDATAKTFRAIAMDGFDNRTNGFHGNSTRPPPSSLHSEEIIDGEVVAASAFDYNEIDGPLPSRRGISDRDPPQSSEDLPVVSRDSSTVAFTSTTGFHSANNTTFSNHQDKSATNNELDEFDEAVDDELLTLDVDNIVIMSSSASQQHQQQPYSQPSSFSGGSGSRMPLRPIGNGGFHNFGNGGPLDDDGDNNNWSTAINNNGGIYKPSSHSSNSYNNNNTNGETFGKSYDNFHASNYSNHNNNDNDQDTPLCPGHNLPCRLLTAQTASNNGRQFYKCSLPDGEQCDFFQWVDGIEGNMFNATTTASSYGDSNMYNNTSSALVSFQPGKDTLDVNNENRRIFGHPGFRPGQKQVIENAMMGRDVFVLMPTGGGKSLCYQLPAWCCPGLSVIISPLLSLIEDQVQSMTKLGVRSVFLNSSQSWEGEQRDIISDLRRTPPHGGIKLLYITPEKLAASPMIKDIFSSLSSRNLISRFVVDEAHCLSDWGHDFRPDYNGLGMLRREYPNVPIMALTATANQKVVNDAIRALGMRGEYRYQSSFNRPNLHYEVRRKDTKTMDIIADYIAERRNDSGVIYCLSRKDCETLSDKLNDKLREKGFRDVRVSFYHAELDQHERKSRHHAWSMGQISVLCATIAFGMGIDKPDVRYVIHYSMPKSITHYYQESGRAGRDGENADCILFYSYKDKKMLEAMIRKAASPHMNNATQRKIDHLYSCLRYCEDTFECRRTLQLQFFGEKFDKAKCNKTCDNCRSGRVAENRNMSRVAREILELLNDIISQKRGRGVTLHQLSELWRGTKSKSHTKFLIVESLNGYGKGSKYSKSDVDSIVHAMVFEKIIEETSEETNAGFAADYVRPGVNAPVVQNGTFQFFVRFASHAVPAQKETKKAPKKKNTTEEYSKPKAKKTRKSTDESSPIEGESPFQEDMDPSALDRKFGGKRPVEQSILPEKHTKALIERIKKLITFWAEEEQMNGNRVFCMYIFFRACQVKVIAAQAPTTMEELGECGLPENVQKNYGERLLKNINTYIEMEKLDNYLEARPKKKTKSDSSNVAAAKAVDVINIPDDSGDEFNDDGIDYSAIPLPDSQPDPNLTTDKPKSKLKSSKKTSSSYFK</sequence>
<dbReference type="SMART" id="SM00956">
    <property type="entry name" value="RQC"/>
    <property type="match status" value="1"/>
</dbReference>
<dbReference type="Pfam" id="PF00270">
    <property type="entry name" value="DEAD"/>
    <property type="match status" value="1"/>
</dbReference>
<dbReference type="InterPro" id="IPR014001">
    <property type="entry name" value="Helicase_ATP-bd"/>
</dbReference>
<evidence type="ECO:0000256" key="13">
    <source>
        <dbReference type="ARBA" id="ARBA00034617"/>
    </source>
</evidence>
<proteinExistence type="inferred from homology"/>
<evidence type="ECO:0000256" key="3">
    <source>
        <dbReference type="ARBA" id="ARBA00022723"/>
    </source>
</evidence>
<evidence type="ECO:0000256" key="12">
    <source>
        <dbReference type="ARBA" id="ARBA00023242"/>
    </source>
</evidence>
<dbReference type="GO" id="GO:0003677">
    <property type="term" value="F:DNA binding"/>
    <property type="evidence" value="ECO:0007669"/>
    <property type="project" value="UniProtKB-KW"/>
</dbReference>
<feature type="compositionally biased region" description="Low complexity" evidence="16">
    <location>
        <begin position="263"/>
        <end position="280"/>
    </location>
</feature>
<evidence type="ECO:0000256" key="8">
    <source>
        <dbReference type="ARBA" id="ARBA00022833"/>
    </source>
</evidence>
<name>A0ABD3PL18_9STRA</name>
<keyword evidence="6" id="KW-0378">Hydrolase</keyword>
<keyword evidence="7" id="KW-0347">Helicase</keyword>
<feature type="region of interest" description="Disordered" evidence="16">
    <location>
        <begin position="178"/>
        <end position="207"/>
    </location>
</feature>
<feature type="region of interest" description="Disordered" evidence="16">
    <location>
        <begin position="1"/>
        <end position="47"/>
    </location>
</feature>
<dbReference type="InterPro" id="IPR032284">
    <property type="entry name" value="RecQ_Zn-bd"/>
</dbReference>
<evidence type="ECO:0000256" key="4">
    <source>
        <dbReference type="ARBA" id="ARBA00022741"/>
    </source>
</evidence>
<dbReference type="Gene3D" id="3.40.50.300">
    <property type="entry name" value="P-loop containing nucleotide triphosphate hydrolases"/>
    <property type="match status" value="2"/>
</dbReference>
<protein>
    <recommendedName>
        <fullName evidence="14">DNA 3'-5' helicase</fullName>
        <ecNumber evidence="14">5.6.2.4</ecNumber>
    </recommendedName>
</protein>
<organism evidence="20 21">
    <name type="scientific">Cyclotella cryptica</name>
    <dbReference type="NCBI Taxonomy" id="29204"/>
    <lineage>
        <taxon>Eukaryota</taxon>
        <taxon>Sar</taxon>
        <taxon>Stramenopiles</taxon>
        <taxon>Ochrophyta</taxon>
        <taxon>Bacillariophyta</taxon>
        <taxon>Coscinodiscophyceae</taxon>
        <taxon>Thalassiosirophycidae</taxon>
        <taxon>Stephanodiscales</taxon>
        <taxon>Stephanodiscaceae</taxon>
        <taxon>Cyclotella</taxon>
    </lineage>
</organism>
<keyword evidence="8" id="KW-0862">Zinc</keyword>
<dbReference type="NCBIfam" id="TIGR00614">
    <property type="entry name" value="recQ_fam"/>
    <property type="match status" value="1"/>
</dbReference>
<feature type="compositionally biased region" description="Polar residues" evidence="16">
    <location>
        <begin position="139"/>
        <end position="149"/>
    </location>
</feature>
<dbReference type="GO" id="GO:0008270">
    <property type="term" value="F:zinc ion binding"/>
    <property type="evidence" value="ECO:0007669"/>
    <property type="project" value="UniProtKB-KW"/>
</dbReference>
<comment type="catalytic activity">
    <reaction evidence="13">
        <text>Couples ATP hydrolysis with the unwinding of duplex DNA by translocating in the 3'-5' direction.</text>
        <dbReference type="EC" id="5.6.2.4"/>
    </reaction>
</comment>
<dbReference type="EMBL" id="JABMIG020000152">
    <property type="protein sequence ID" value="KAL3788742.1"/>
    <property type="molecule type" value="Genomic_DNA"/>
</dbReference>
<dbReference type="SMART" id="SM00487">
    <property type="entry name" value="DEXDc"/>
    <property type="match status" value="1"/>
</dbReference>
<dbReference type="InterPro" id="IPR001650">
    <property type="entry name" value="Helicase_C-like"/>
</dbReference>
<dbReference type="Pfam" id="PF06839">
    <property type="entry name" value="Zn_ribbon_GRF"/>
    <property type="match status" value="1"/>
</dbReference>
<dbReference type="EC" id="5.6.2.4" evidence="14"/>
<feature type="compositionally biased region" description="Basic and acidic residues" evidence="16">
    <location>
        <begin position="1000"/>
        <end position="1017"/>
    </location>
</feature>
<dbReference type="FunFam" id="3.40.50.300:FF:000296">
    <property type="entry name" value="ATP-dependent DNA helicase RecQ"/>
    <property type="match status" value="1"/>
</dbReference>
<dbReference type="Pfam" id="PF00271">
    <property type="entry name" value="Helicase_C"/>
    <property type="match status" value="1"/>
</dbReference>
<dbReference type="PANTHER" id="PTHR13710">
    <property type="entry name" value="DNA HELICASE RECQ FAMILY MEMBER"/>
    <property type="match status" value="1"/>
</dbReference>
<dbReference type="GO" id="GO:0005524">
    <property type="term" value="F:ATP binding"/>
    <property type="evidence" value="ECO:0007669"/>
    <property type="project" value="UniProtKB-KW"/>
</dbReference>
<keyword evidence="10" id="KW-0238">DNA-binding</keyword>
<gene>
    <name evidence="20" type="ORF">HJC23_012298</name>
</gene>
<feature type="region of interest" description="Disordered" evidence="16">
    <location>
        <begin position="999"/>
        <end position="1060"/>
    </location>
</feature>
<evidence type="ECO:0000256" key="9">
    <source>
        <dbReference type="ARBA" id="ARBA00022840"/>
    </source>
</evidence>
<dbReference type="CDD" id="cd17920">
    <property type="entry name" value="DEXHc_RecQ"/>
    <property type="match status" value="1"/>
</dbReference>
<evidence type="ECO:0000256" key="11">
    <source>
        <dbReference type="ARBA" id="ARBA00023235"/>
    </source>
</evidence>
<dbReference type="Pfam" id="PF16124">
    <property type="entry name" value="RecQ_Zn_bind"/>
    <property type="match status" value="1"/>
</dbReference>
<evidence type="ECO:0000256" key="5">
    <source>
        <dbReference type="ARBA" id="ARBA00022771"/>
    </source>
</evidence>
<dbReference type="PROSITE" id="PS00690">
    <property type="entry name" value="DEAH_ATP_HELICASE"/>
    <property type="match status" value="1"/>
</dbReference>
<feature type="region of interest" description="Disordered" evidence="16">
    <location>
        <begin position="214"/>
        <end position="233"/>
    </location>
</feature>
<feature type="compositionally biased region" description="Gly residues" evidence="16">
    <location>
        <begin position="293"/>
        <end position="304"/>
    </location>
</feature>
<comment type="caution">
    <text evidence="20">The sequence shown here is derived from an EMBL/GenBank/DDBJ whole genome shotgun (WGS) entry which is preliminary data.</text>
</comment>
<dbReference type="InterPro" id="IPR011545">
    <property type="entry name" value="DEAD/DEAH_box_helicase_dom"/>
</dbReference>
<keyword evidence="3" id="KW-0479">Metal-binding</keyword>
<feature type="region of interest" description="Disordered" evidence="16">
    <location>
        <begin position="263"/>
        <end position="319"/>
    </location>
</feature>
<feature type="region of interest" description="Disordered" evidence="16">
    <location>
        <begin position="137"/>
        <end position="157"/>
    </location>
</feature>
<dbReference type="PROSITE" id="PS51194">
    <property type="entry name" value="HELICASE_CTER"/>
    <property type="match status" value="1"/>
</dbReference>
<dbReference type="InterPro" id="IPR036388">
    <property type="entry name" value="WH-like_DNA-bd_sf"/>
</dbReference>
<keyword evidence="12" id="KW-0539">Nucleus</keyword>
<dbReference type="SUPFAM" id="SSF52540">
    <property type="entry name" value="P-loop containing nucleoside triphosphate hydrolases"/>
    <property type="match status" value="1"/>
</dbReference>
<feature type="domain" description="GRF-type" evidence="19">
    <location>
        <begin position="373"/>
        <end position="415"/>
    </location>
</feature>
<keyword evidence="4" id="KW-0547">Nucleotide-binding</keyword>